<accession>A0AAV0KQF1</accession>
<gene>
    <name evidence="1" type="ORF">LITE_LOCUS19427</name>
</gene>
<keyword evidence="2" id="KW-1185">Reference proteome</keyword>
<proteinExistence type="predicted"/>
<organism evidence="1 2">
    <name type="scientific">Linum tenue</name>
    <dbReference type="NCBI Taxonomy" id="586396"/>
    <lineage>
        <taxon>Eukaryota</taxon>
        <taxon>Viridiplantae</taxon>
        <taxon>Streptophyta</taxon>
        <taxon>Embryophyta</taxon>
        <taxon>Tracheophyta</taxon>
        <taxon>Spermatophyta</taxon>
        <taxon>Magnoliopsida</taxon>
        <taxon>eudicotyledons</taxon>
        <taxon>Gunneridae</taxon>
        <taxon>Pentapetalae</taxon>
        <taxon>rosids</taxon>
        <taxon>fabids</taxon>
        <taxon>Malpighiales</taxon>
        <taxon>Linaceae</taxon>
        <taxon>Linum</taxon>
    </lineage>
</organism>
<comment type="caution">
    <text evidence="1">The sequence shown here is derived from an EMBL/GenBank/DDBJ whole genome shotgun (WGS) entry which is preliminary data.</text>
</comment>
<protein>
    <submittedName>
        <fullName evidence="1">Uncharacterized protein</fullName>
    </submittedName>
</protein>
<dbReference type="AlphaFoldDB" id="A0AAV0KQF1"/>
<dbReference type="EMBL" id="CAMGYJ010000005">
    <property type="protein sequence ID" value="CAI0423206.1"/>
    <property type="molecule type" value="Genomic_DNA"/>
</dbReference>
<evidence type="ECO:0000313" key="2">
    <source>
        <dbReference type="Proteomes" id="UP001154282"/>
    </source>
</evidence>
<name>A0AAV0KQF1_9ROSI</name>
<dbReference type="Proteomes" id="UP001154282">
    <property type="component" value="Unassembled WGS sequence"/>
</dbReference>
<evidence type="ECO:0000313" key="1">
    <source>
        <dbReference type="EMBL" id="CAI0423206.1"/>
    </source>
</evidence>
<sequence>MRARIIYTRVCVEADLTKPLLSQYKI</sequence>
<reference evidence="1" key="1">
    <citation type="submission" date="2022-08" db="EMBL/GenBank/DDBJ databases">
        <authorList>
            <person name="Gutierrez-Valencia J."/>
        </authorList>
    </citation>
    <scope>NUCLEOTIDE SEQUENCE</scope>
</reference>